<evidence type="ECO:0000256" key="1">
    <source>
        <dbReference type="SAM" id="MobiDB-lite"/>
    </source>
</evidence>
<evidence type="ECO:0000313" key="3">
    <source>
        <dbReference type="Proteomes" id="UP000488956"/>
    </source>
</evidence>
<evidence type="ECO:0000313" key="2">
    <source>
        <dbReference type="EMBL" id="KAE9054115.1"/>
    </source>
</evidence>
<name>A0A6G0JDV6_9STRA</name>
<reference evidence="2 3" key="1">
    <citation type="submission" date="2018-09" db="EMBL/GenBank/DDBJ databases">
        <title>Genomic investigation of the strawberry pathogen Phytophthora fragariae indicates pathogenicity is determined by transcriptional variation in three key races.</title>
        <authorList>
            <person name="Adams T.M."/>
            <person name="Armitage A.D."/>
            <person name="Sobczyk M.K."/>
            <person name="Bates H.J."/>
            <person name="Dunwell J.M."/>
            <person name="Nellist C.F."/>
            <person name="Harrison R.J."/>
        </authorList>
    </citation>
    <scope>NUCLEOTIDE SEQUENCE [LARGE SCALE GENOMIC DNA]</scope>
    <source>
        <strain evidence="2 3">ONT-3</strain>
    </source>
</reference>
<accession>A0A6G0JDV6</accession>
<dbReference type="AlphaFoldDB" id="A0A6G0JDV6"/>
<feature type="compositionally biased region" description="Low complexity" evidence="1">
    <location>
        <begin position="101"/>
        <end position="121"/>
    </location>
</feature>
<gene>
    <name evidence="2" type="ORF">PF010_g32671</name>
</gene>
<comment type="caution">
    <text evidence="2">The sequence shown here is derived from an EMBL/GenBank/DDBJ whole genome shotgun (WGS) entry which is preliminary data.</text>
</comment>
<dbReference type="EMBL" id="QXFX01010036">
    <property type="protein sequence ID" value="KAE9054115.1"/>
    <property type="molecule type" value="Genomic_DNA"/>
</dbReference>
<dbReference type="Proteomes" id="UP000488956">
    <property type="component" value="Unassembled WGS sequence"/>
</dbReference>
<organism evidence="2 3">
    <name type="scientific">Phytophthora fragariae</name>
    <dbReference type="NCBI Taxonomy" id="53985"/>
    <lineage>
        <taxon>Eukaryota</taxon>
        <taxon>Sar</taxon>
        <taxon>Stramenopiles</taxon>
        <taxon>Oomycota</taxon>
        <taxon>Peronosporomycetes</taxon>
        <taxon>Peronosporales</taxon>
        <taxon>Peronosporaceae</taxon>
        <taxon>Phytophthora</taxon>
    </lineage>
</organism>
<protein>
    <submittedName>
        <fullName evidence="2">Uncharacterized protein</fullName>
    </submittedName>
</protein>
<sequence length="121" mass="12815">MALQEYNAYGLAGVVLPQRDWITLGDGIHGSRTGLVRDITAADGVESSSPPPRGVDRAPASASGLSLPLRERFELEASESSSRGRRVPTLASLRPEDEESCSSSPSSMSRSSMPSKRVSLA</sequence>
<proteinExistence type="predicted"/>
<feature type="region of interest" description="Disordered" evidence="1">
    <location>
        <begin position="40"/>
        <end position="121"/>
    </location>
</feature>